<evidence type="ECO:0000313" key="1">
    <source>
        <dbReference type="EMBL" id="CUQ66823.1"/>
    </source>
</evidence>
<dbReference type="STRING" id="1715989.NITINOP_1850"/>
<dbReference type="AlphaFoldDB" id="A0A0S4KR55"/>
<name>A0A0S4KR55_9BACT</name>
<dbReference type="Proteomes" id="UP000066284">
    <property type="component" value="Chromosome 1"/>
</dbReference>
<accession>A0A0S4KR55</accession>
<sequence>MRLLVEWIRRAAEARLRVSAGYITELGEATFSGFIKFVLFLPLAGHRGRTEGTLLHVARLVTFRHEDCESCLQGAINVALDEGVEPSSVAAVLGGDHSTMPPAVSLIVRFTEGVLAMDGSECEPRQEIFDRYGVTTLAELSLAIASARVFPTIKRGLGHSVSCAAVKPAVLLAREVSPWQGGGERGAVWCLPGALMAGDEAPSQVHGAYKTQDHLVWVPRYRRNILVLGIAESLKKVLCGVGELHPELVAGGNLEWSGTISICPW</sequence>
<proteinExistence type="predicted"/>
<organism evidence="1 2">
    <name type="scientific">Candidatus Nitrospira inopinata</name>
    <dbReference type="NCBI Taxonomy" id="1715989"/>
    <lineage>
        <taxon>Bacteria</taxon>
        <taxon>Pseudomonadati</taxon>
        <taxon>Nitrospirota</taxon>
        <taxon>Nitrospiria</taxon>
        <taxon>Nitrospirales</taxon>
        <taxon>Nitrospiraceae</taxon>
        <taxon>Nitrospira</taxon>
    </lineage>
</organism>
<dbReference type="RefSeq" id="WP_062484765.1">
    <property type="nucleotide sequence ID" value="NZ_LN885086.1"/>
</dbReference>
<dbReference type="KEGG" id="nio:NITINOP_1850"/>
<gene>
    <name evidence="1" type="ORF">NITINOP_1850</name>
</gene>
<dbReference type="EMBL" id="LN885086">
    <property type="protein sequence ID" value="CUQ66823.1"/>
    <property type="molecule type" value="Genomic_DNA"/>
</dbReference>
<dbReference type="OrthoDB" id="287782at2"/>
<reference evidence="2" key="1">
    <citation type="submission" date="2015-09" db="EMBL/GenBank/DDBJ databases">
        <authorList>
            <person name="Daims H."/>
        </authorList>
    </citation>
    <scope>NUCLEOTIDE SEQUENCE [LARGE SCALE GENOMIC DNA]</scope>
</reference>
<evidence type="ECO:0000313" key="2">
    <source>
        <dbReference type="Proteomes" id="UP000066284"/>
    </source>
</evidence>
<keyword evidence="2" id="KW-1185">Reference proteome</keyword>
<protein>
    <submittedName>
        <fullName evidence="1">Uncharacterized protein</fullName>
    </submittedName>
</protein>